<proteinExistence type="predicted"/>
<name>A0A820U8T7_9BILA</name>
<protein>
    <submittedName>
        <fullName evidence="2">Uncharacterized protein</fullName>
    </submittedName>
</protein>
<evidence type="ECO:0000313" key="3">
    <source>
        <dbReference type="Proteomes" id="UP000663838"/>
    </source>
</evidence>
<comment type="caution">
    <text evidence="2">The sequence shown here is derived from an EMBL/GenBank/DDBJ whole genome shotgun (WGS) entry which is preliminary data.</text>
</comment>
<organism evidence="2 3">
    <name type="scientific">Rotaria socialis</name>
    <dbReference type="NCBI Taxonomy" id="392032"/>
    <lineage>
        <taxon>Eukaryota</taxon>
        <taxon>Metazoa</taxon>
        <taxon>Spiralia</taxon>
        <taxon>Gnathifera</taxon>
        <taxon>Rotifera</taxon>
        <taxon>Eurotatoria</taxon>
        <taxon>Bdelloidea</taxon>
        <taxon>Philodinida</taxon>
        <taxon>Philodinidae</taxon>
        <taxon>Rotaria</taxon>
    </lineage>
</organism>
<accession>A0A820U8T7</accession>
<reference evidence="2" key="1">
    <citation type="submission" date="2021-02" db="EMBL/GenBank/DDBJ databases">
        <authorList>
            <person name="Nowell W R."/>
        </authorList>
    </citation>
    <scope>NUCLEOTIDE SEQUENCE</scope>
</reference>
<dbReference type="AlphaFoldDB" id="A0A820U8T7"/>
<dbReference type="EMBL" id="CAJNYV010000906">
    <property type="protein sequence ID" value="CAF3393735.1"/>
    <property type="molecule type" value="Genomic_DNA"/>
</dbReference>
<evidence type="ECO:0000313" key="1">
    <source>
        <dbReference type="EMBL" id="CAF3393735.1"/>
    </source>
</evidence>
<evidence type="ECO:0000313" key="2">
    <source>
        <dbReference type="EMBL" id="CAF4483106.1"/>
    </source>
</evidence>
<dbReference type="Proteomes" id="UP000663838">
    <property type="component" value="Unassembled WGS sequence"/>
</dbReference>
<gene>
    <name evidence="1" type="ORF">KIK155_LOCUS7457</name>
    <name evidence="2" type="ORF">TOA249_LOCUS1991</name>
</gene>
<dbReference type="Proteomes" id="UP000663865">
    <property type="component" value="Unassembled WGS sequence"/>
</dbReference>
<sequence length="245" mass="27962">MASMEEELLPILDTVSSYSGVAFYKLVKDYVGIVESEVLEIQCIKNIRILLRIPDVFSFFQMNSKDTFSLKKRACIIDDDMSYVVRAGIRSNIEQFIELLKQFEESKSTNSNFPSQTTTSIVIKQPGQCICHQVNINKENEGFQSKSFVNIFIRNILNNLEMPSNNYHFDPMVSKFASALSIVSGHNAYEFIRLNLPGALPSITTLRNYNQSISLPLRECEFRFDSLKTYLDSIDSSYVFMVCSS</sequence>
<dbReference type="EMBL" id="CAJOBS010000060">
    <property type="protein sequence ID" value="CAF4483106.1"/>
    <property type="molecule type" value="Genomic_DNA"/>
</dbReference>